<gene>
    <name evidence="3" type="ORF">GFC01_05990</name>
</gene>
<dbReference type="GO" id="GO:0016787">
    <property type="term" value="F:hydrolase activity"/>
    <property type="evidence" value="ECO:0007669"/>
    <property type="project" value="UniProtKB-KW"/>
</dbReference>
<dbReference type="InterPro" id="IPR036705">
    <property type="entry name" value="Ribosyl_crysJ1_sf"/>
</dbReference>
<sequence>MQEAVCGAEGICAYSNAGMHSHGRAEQAHRRANCRRSGKGAGRSLQGGRDGAGESGCGKMTDLTDRVRGGIYALAVGDALGATLEFMDREQIRARYGVLREVVGGGWLNLRPGEWTDDTEMTLAVAEGILVDPENPVPHIGETFLRWRTTNPPDIGGTIRAVFQAYDRLKDWYRAAEEVHARSGMTAGNGALMRTLPLAFAYPDAADLYMRCMEVARMTHWDPEAGLTCFIYCLTVQELWRYMTFAEAYGRALDVLKDIVPRGEMEDVASRLARRLGDVAGWPKDRLRPTGYTVDTLACALWCVANTDSFEEAVVEAVNLGGDADTVGAVTGGLAGVMYGYDAISARWLDKFDGKQLERLDNAVTGLVRFTKKFSD</sequence>
<organism evidence="3 4">
    <name type="scientific">Desulfofundulus thermobenzoicus</name>
    <dbReference type="NCBI Taxonomy" id="29376"/>
    <lineage>
        <taxon>Bacteria</taxon>
        <taxon>Bacillati</taxon>
        <taxon>Bacillota</taxon>
        <taxon>Clostridia</taxon>
        <taxon>Eubacteriales</taxon>
        <taxon>Peptococcaceae</taxon>
        <taxon>Desulfofundulus</taxon>
    </lineage>
</organism>
<evidence type="ECO:0000313" key="3">
    <source>
        <dbReference type="EMBL" id="MQL51820.1"/>
    </source>
</evidence>
<dbReference type="OrthoDB" id="9798107at2"/>
<feature type="binding site" evidence="1">
    <location>
        <position position="326"/>
    </location>
    <ligand>
        <name>Mg(2+)</name>
        <dbReference type="ChEBI" id="CHEBI:18420"/>
        <label>1</label>
    </ligand>
</feature>
<dbReference type="Proteomes" id="UP000441717">
    <property type="component" value="Unassembled WGS sequence"/>
</dbReference>
<feature type="binding site" evidence="1">
    <location>
        <position position="325"/>
    </location>
    <ligand>
        <name>Mg(2+)</name>
        <dbReference type="ChEBI" id="CHEBI:18420"/>
        <label>1</label>
    </ligand>
</feature>
<keyword evidence="1" id="KW-0460">Magnesium</keyword>
<dbReference type="Gene3D" id="1.10.4080.10">
    <property type="entry name" value="ADP-ribosylation/Crystallin J1"/>
    <property type="match status" value="1"/>
</dbReference>
<feature type="binding site" evidence="1">
    <location>
        <position position="323"/>
    </location>
    <ligand>
        <name>Mg(2+)</name>
        <dbReference type="ChEBI" id="CHEBI:18420"/>
        <label>1</label>
    </ligand>
</feature>
<name>A0A6N7IPD1_9FIRM</name>
<dbReference type="PANTHER" id="PTHR16222:SF12">
    <property type="entry name" value="ADP-RIBOSYLGLYCOHYDROLASE-RELATED"/>
    <property type="match status" value="1"/>
</dbReference>
<accession>A0A6N7IPD1</accession>
<dbReference type="GO" id="GO:0046872">
    <property type="term" value="F:metal ion binding"/>
    <property type="evidence" value="ECO:0007669"/>
    <property type="project" value="UniProtKB-KW"/>
</dbReference>
<evidence type="ECO:0000313" key="4">
    <source>
        <dbReference type="Proteomes" id="UP000441717"/>
    </source>
</evidence>
<comment type="cofactor">
    <cofactor evidence="1">
        <name>Mg(2+)</name>
        <dbReference type="ChEBI" id="CHEBI:18420"/>
    </cofactor>
    <text evidence="1">Binds 2 magnesium ions per subunit.</text>
</comment>
<keyword evidence="3" id="KW-0378">Hydrolase</keyword>
<keyword evidence="1" id="KW-0479">Metal-binding</keyword>
<dbReference type="PANTHER" id="PTHR16222">
    <property type="entry name" value="ADP-RIBOSYLGLYCOHYDROLASE"/>
    <property type="match status" value="1"/>
</dbReference>
<dbReference type="EMBL" id="WHYR01000012">
    <property type="protein sequence ID" value="MQL51820.1"/>
    <property type="molecule type" value="Genomic_DNA"/>
</dbReference>
<reference evidence="3 4" key="1">
    <citation type="submission" date="2019-10" db="EMBL/GenBank/DDBJ databases">
        <title>Comparative genomics of sulfur disproportionating microorganisms.</title>
        <authorList>
            <person name="Ward L.M."/>
            <person name="Bertran E."/>
            <person name="Johnston D."/>
        </authorList>
    </citation>
    <scope>NUCLEOTIDE SEQUENCE [LARGE SCALE GENOMIC DNA]</scope>
    <source>
        <strain evidence="3 4">DSM 14055</strain>
    </source>
</reference>
<dbReference type="Pfam" id="PF03747">
    <property type="entry name" value="ADP_ribosyl_GH"/>
    <property type="match status" value="1"/>
</dbReference>
<feature type="region of interest" description="Disordered" evidence="2">
    <location>
        <begin position="23"/>
        <end position="60"/>
    </location>
</feature>
<evidence type="ECO:0000256" key="1">
    <source>
        <dbReference type="PIRSR" id="PIRSR605502-1"/>
    </source>
</evidence>
<comment type="caution">
    <text evidence="3">The sequence shown here is derived from an EMBL/GenBank/DDBJ whole genome shotgun (WGS) entry which is preliminary data.</text>
</comment>
<dbReference type="InterPro" id="IPR050792">
    <property type="entry name" value="ADP-ribosylglycohydrolase"/>
</dbReference>
<dbReference type="InterPro" id="IPR005502">
    <property type="entry name" value="Ribosyl_crysJ1"/>
</dbReference>
<protein>
    <submittedName>
        <fullName evidence="3">ADP-ribosylglycohydrolase family protein</fullName>
    </submittedName>
</protein>
<dbReference type="AlphaFoldDB" id="A0A6N7IPD1"/>
<feature type="binding site" evidence="1">
    <location>
        <position position="117"/>
    </location>
    <ligand>
        <name>Mg(2+)</name>
        <dbReference type="ChEBI" id="CHEBI:18420"/>
        <label>1</label>
    </ligand>
</feature>
<proteinExistence type="predicted"/>
<keyword evidence="4" id="KW-1185">Reference proteome</keyword>
<dbReference type="SUPFAM" id="SSF101478">
    <property type="entry name" value="ADP-ribosylglycohydrolase"/>
    <property type="match status" value="1"/>
</dbReference>
<feature type="binding site" evidence="1">
    <location>
        <position position="116"/>
    </location>
    <ligand>
        <name>Mg(2+)</name>
        <dbReference type="ChEBI" id="CHEBI:18420"/>
        <label>1</label>
    </ligand>
</feature>
<feature type="binding site" evidence="1">
    <location>
        <position position="118"/>
    </location>
    <ligand>
        <name>Mg(2+)</name>
        <dbReference type="ChEBI" id="CHEBI:18420"/>
        <label>1</label>
    </ligand>
</feature>
<evidence type="ECO:0000256" key="2">
    <source>
        <dbReference type="SAM" id="MobiDB-lite"/>
    </source>
</evidence>